<dbReference type="AlphaFoldDB" id="A0A7J0H1J8"/>
<feature type="transmembrane region" description="Helical" evidence="4">
    <location>
        <begin position="74"/>
        <end position="94"/>
    </location>
</feature>
<comment type="similarity">
    <text evidence="1">Belongs to the mTERF family.</text>
</comment>
<dbReference type="Proteomes" id="UP000585474">
    <property type="component" value="Unassembled WGS sequence"/>
</dbReference>
<proteinExistence type="inferred from homology"/>
<evidence type="ECO:0000313" key="6">
    <source>
        <dbReference type="Proteomes" id="UP000585474"/>
    </source>
</evidence>
<organism evidence="5 6">
    <name type="scientific">Actinidia rufa</name>
    <dbReference type="NCBI Taxonomy" id="165716"/>
    <lineage>
        <taxon>Eukaryota</taxon>
        <taxon>Viridiplantae</taxon>
        <taxon>Streptophyta</taxon>
        <taxon>Embryophyta</taxon>
        <taxon>Tracheophyta</taxon>
        <taxon>Spermatophyta</taxon>
        <taxon>Magnoliopsida</taxon>
        <taxon>eudicotyledons</taxon>
        <taxon>Gunneridae</taxon>
        <taxon>Pentapetalae</taxon>
        <taxon>asterids</taxon>
        <taxon>Ericales</taxon>
        <taxon>Actinidiaceae</taxon>
        <taxon>Actinidia</taxon>
    </lineage>
</organism>
<keyword evidence="2" id="KW-0804">Transcription</keyword>
<keyword evidence="4" id="KW-1133">Transmembrane helix</keyword>
<dbReference type="EMBL" id="BJWL01000026">
    <property type="protein sequence ID" value="GFZ16980.1"/>
    <property type="molecule type" value="Genomic_DNA"/>
</dbReference>
<reference evidence="5 6" key="1">
    <citation type="submission" date="2019-07" db="EMBL/GenBank/DDBJ databases">
        <title>De Novo Assembly of kiwifruit Actinidia rufa.</title>
        <authorList>
            <person name="Sugita-Konishi S."/>
            <person name="Sato K."/>
            <person name="Mori E."/>
            <person name="Abe Y."/>
            <person name="Kisaki G."/>
            <person name="Hamano K."/>
            <person name="Suezawa K."/>
            <person name="Otani M."/>
            <person name="Fukuda T."/>
            <person name="Manabe T."/>
            <person name="Gomi K."/>
            <person name="Tabuchi M."/>
            <person name="Akimitsu K."/>
            <person name="Kataoka I."/>
        </authorList>
    </citation>
    <scope>NUCLEOTIDE SEQUENCE [LARGE SCALE GENOMIC DNA]</scope>
    <source>
        <strain evidence="6">cv. Fuchu</strain>
    </source>
</reference>
<sequence>MGISIIGVSNATSLMFQNVLEVSRKFSLGSVDLCRCIRRLKRLGFNDGTVTRVLEAFPMVMVMNENGIRERIGFWWEFGLIGIAWIGFSVRFLVFWHVGREILRDPSVLGLALGELSRCLELLRKLKSRVPIKEKTFSDGVFRAELEVKRRVDCLCRYGLIHRDAFKVLWKLERAEAMHYKIQDIEKKIEFLVDRMKFDVLCLVDVLEYLGVNFEKQIVPRSKGGLGRRFAGDIKDEYQHPVGMWKLFKPKKYPESKEDLKNMKSFMELVV</sequence>
<accession>A0A7J0H1J8</accession>
<dbReference type="OrthoDB" id="637682at2759"/>
<keyword evidence="4" id="KW-0812">Transmembrane</keyword>
<protein>
    <submittedName>
        <fullName evidence="5">Mitochondrial transcription termination factor family protein</fullName>
    </submittedName>
</protein>
<dbReference type="Pfam" id="PF02536">
    <property type="entry name" value="mTERF"/>
    <property type="match status" value="1"/>
</dbReference>
<dbReference type="GO" id="GO:0003676">
    <property type="term" value="F:nucleic acid binding"/>
    <property type="evidence" value="ECO:0007669"/>
    <property type="project" value="InterPro"/>
</dbReference>
<dbReference type="Gene3D" id="1.25.70.10">
    <property type="entry name" value="Transcription termination factor 3, mitochondrial"/>
    <property type="match status" value="1"/>
</dbReference>
<keyword evidence="2" id="KW-0806">Transcription termination</keyword>
<keyword evidence="6" id="KW-1185">Reference proteome</keyword>
<keyword evidence="2" id="KW-0805">Transcription regulation</keyword>
<keyword evidence="3" id="KW-0809">Transit peptide</keyword>
<evidence type="ECO:0000256" key="3">
    <source>
        <dbReference type="ARBA" id="ARBA00022946"/>
    </source>
</evidence>
<name>A0A7J0H1J8_9ERIC</name>
<evidence type="ECO:0000256" key="2">
    <source>
        <dbReference type="ARBA" id="ARBA00022472"/>
    </source>
</evidence>
<evidence type="ECO:0000256" key="4">
    <source>
        <dbReference type="SAM" id="Phobius"/>
    </source>
</evidence>
<dbReference type="InterPro" id="IPR003690">
    <property type="entry name" value="MTERF"/>
</dbReference>
<gene>
    <name evidence="5" type="ORF">Acr_26g0002500</name>
</gene>
<dbReference type="GO" id="GO:0006353">
    <property type="term" value="P:DNA-templated transcription termination"/>
    <property type="evidence" value="ECO:0007669"/>
    <property type="project" value="UniProtKB-KW"/>
</dbReference>
<evidence type="ECO:0000256" key="1">
    <source>
        <dbReference type="ARBA" id="ARBA00007692"/>
    </source>
</evidence>
<comment type="caution">
    <text evidence="5">The sequence shown here is derived from an EMBL/GenBank/DDBJ whole genome shotgun (WGS) entry which is preliminary data.</text>
</comment>
<evidence type="ECO:0000313" key="5">
    <source>
        <dbReference type="EMBL" id="GFZ16980.1"/>
    </source>
</evidence>
<dbReference type="InterPro" id="IPR038538">
    <property type="entry name" value="MTERF_sf"/>
</dbReference>
<keyword evidence="4" id="KW-0472">Membrane</keyword>